<name>A0AAI9X2S9_PENTH</name>
<sequence>METFRVIFLISTIRKTSPDFSWYALQSLQKRPPGPVYTDVDPPSRMVNGDTQPGSTQKAPRGLAFCGISFKSLAYLSLLLFAFCPFLFLFCFSTLALEERTHHNRAIRAA</sequence>
<protein>
    <submittedName>
        <fullName evidence="3">Uncharacterized protein</fullName>
    </submittedName>
</protein>
<evidence type="ECO:0000313" key="4">
    <source>
        <dbReference type="Proteomes" id="UP001227192"/>
    </source>
</evidence>
<evidence type="ECO:0000256" key="1">
    <source>
        <dbReference type="SAM" id="MobiDB-lite"/>
    </source>
</evidence>
<comment type="caution">
    <text evidence="3">The sequence shown here is derived from an EMBL/GenBank/DDBJ whole genome shotgun (WGS) entry which is preliminary data.</text>
</comment>
<organism evidence="3 4">
    <name type="scientific">Penicillium thymicola</name>
    <dbReference type="NCBI Taxonomy" id="293382"/>
    <lineage>
        <taxon>Eukaryota</taxon>
        <taxon>Fungi</taxon>
        <taxon>Dikarya</taxon>
        <taxon>Ascomycota</taxon>
        <taxon>Pezizomycotina</taxon>
        <taxon>Eurotiomycetes</taxon>
        <taxon>Eurotiomycetidae</taxon>
        <taxon>Eurotiales</taxon>
        <taxon>Aspergillaceae</taxon>
        <taxon>Penicillium</taxon>
    </lineage>
</organism>
<evidence type="ECO:0000313" key="3">
    <source>
        <dbReference type="EMBL" id="KAJ9481770.1"/>
    </source>
</evidence>
<dbReference type="EMBL" id="LACB01000687">
    <property type="protein sequence ID" value="KAJ9481770.1"/>
    <property type="molecule type" value="Genomic_DNA"/>
</dbReference>
<keyword evidence="4" id="KW-1185">Reference proteome</keyword>
<keyword evidence="2" id="KW-1133">Transmembrane helix</keyword>
<accession>A0AAI9X2S9</accession>
<feature type="compositionally biased region" description="Polar residues" evidence="1">
    <location>
        <begin position="49"/>
        <end position="58"/>
    </location>
</feature>
<proteinExistence type="predicted"/>
<evidence type="ECO:0000256" key="2">
    <source>
        <dbReference type="SAM" id="Phobius"/>
    </source>
</evidence>
<reference evidence="3" key="1">
    <citation type="submission" date="2015-06" db="EMBL/GenBank/DDBJ databases">
        <authorList>
            <person name="Nguyen H."/>
        </authorList>
    </citation>
    <scope>NUCLEOTIDE SEQUENCE</scope>
    <source>
        <strain evidence="3">DAOM 180753</strain>
    </source>
</reference>
<dbReference type="Proteomes" id="UP001227192">
    <property type="component" value="Unassembled WGS sequence"/>
</dbReference>
<feature type="transmembrane region" description="Helical" evidence="2">
    <location>
        <begin position="73"/>
        <end position="97"/>
    </location>
</feature>
<gene>
    <name evidence="3" type="ORF">VN97_g11695</name>
</gene>
<reference evidence="3" key="2">
    <citation type="journal article" date="2016" name="Fungal Biol.">
        <title>Ochratoxin A production by Penicillium thymicola.</title>
        <authorList>
            <person name="Nguyen H.D.T."/>
            <person name="McMullin D.R."/>
            <person name="Ponomareva E."/>
            <person name="Riley R."/>
            <person name="Pomraning K.R."/>
            <person name="Baker S.E."/>
            <person name="Seifert K.A."/>
        </authorList>
    </citation>
    <scope>NUCLEOTIDE SEQUENCE</scope>
    <source>
        <strain evidence="3">DAOM 180753</strain>
    </source>
</reference>
<keyword evidence="2" id="KW-0472">Membrane</keyword>
<feature type="region of interest" description="Disordered" evidence="1">
    <location>
        <begin position="39"/>
        <end position="58"/>
    </location>
</feature>
<keyword evidence="2" id="KW-0812">Transmembrane</keyword>
<dbReference type="AlphaFoldDB" id="A0AAI9X2S9"/>